<gene>
    <name evidence="2" type="ORF">D1222_14580</name>
</gene>
<dbReference type="EMBL" id="QWGA01000008">
    <property type="protein sequence ID" value="RIJ27614.1"/>
    <property type="molecule type" value="Genomic_DNA"/>
</dbReference>
<proteinExistence type="predicted"/>
<organism evidence="2 3">
    <name type="scientific">Henriciella algicola</name>
    <dbReference type="NCBI Taxonomy" id="1608422"/>
    <lineage>
        <taxon>Bacteria</taxon>
        <taxon>Pseudomonadati</taxon>
        <taxon>Pseudomonadota</taxon>
        <taxon>Alphaproteobacteria</taxon>
        <taxon>Hyphomonadales</taxon>
        <taxon>Hyphomonadaceae</taxon>
        <taxon>Henriciella</taxon>
    </lineage>
</organism>
<protein>
    <recommendedName>
        <fullName evidence="4">C-type lysozyme inhibitor domain-containing protein</fullName>
    </recommendedName>
</protein>
<feature type="signal peptide" evidence="1">
    <location>
        <begin position="1"/>
        <end position="19"/>
    </location>
</feature>
<reference evidence="2 3" key="1">
    <citation type="submission" date="2018-08" db="EMBL/GenBank/DDBJ databases">
        <title>Henriciella mobilis sp. nov., isolated from seawater.</title>
        <authorList>
            <person name="Cheng H."/>
            <person name="Wu Y.-H."/>
            <person name="Xu X.-W."/>
            <person name="Guo L.-L."/>
        </authorList>
    </citation>
    <scope>NUCLEOTIDE SEQUENCE [LARGE SCALE GENOMIC DNA]</scope>
    <source>
        <strain evidence="2 3">CCUG67844</strain>
    </source>
</reference>
<dbReference type="OrthoDB" id="9856988at2"/>
<evidence type="ECO:0000313" key="3">
    <source>
        <dbReference type="Proteomes" id="UP000265845"/>
    </source>
</evidence>
<comment type="caution">
    <text evidence="2">The sequence shown here is derived from an EMBL/GenBank/DDBJ whole genome shotgun (WGS) entry which is preliminary data.</text>
</comment>
<name>A0A399RAF1_9PROT</name>
<sequence length="116" mass="11987">MRALIAAGMVLAIAPVATADPAAKGWCFKHPAADAQANIFATTLSESSGVKKLVFTDAEEHQNTFDLNAVGVNEYALKGGRDGDGVIFRADGHLEMYDSDGASGSAAPSTEQDCIG</sequence>
<feature type="chain" id="PRO_5017284291" description="C-type lysozyme inhibitor domain-containing protein" evidence="1">
    <location>
        <begin position="20"/>
        <end position="116"/>
    </location>
</feature>
<evidence type="ECO:0008006" key="4">
    <source>
        <dbReference type="Google" id="ProtNLM"/>
    </source>
</evidence>
<keyword evidence="1" id="KW-0732">Signal</keyword>
<accession>A0A399RAF1</accession>
<dbReference type="Proteomes" id="UP000265845">
    <property type="component" value="Unassembled WGS sequence"/>
</dbReference>
<dbReference type="RefSeq" id="WP_119454991.1">
    <property type="nucleotide sequence ID" value="NZ_QWGA01000008.1"/>
</dbReference>
<evidence type="ECO:0000313" key="2">
    <source>
        <dbReference type="EMBL" id="RIJ27614.1"/>
    </source>
</evidence>
<evidence type="ECO:0000256" key="1">
    <source>
        <dbReference type="SAM" id="SignalP"/>
    </source>
</evidence>
<keyword evidence="3" id="KW-1185">Reference proteome</keyword>
<dbReference type="AlphaFoldDB" id="A0A399RAF1"/>